<gene>
    <name evidence="2" type="ORF">FHR92_003622</name>
</gene>
<sequence length="112" mass="12512">MNEITTGSVFYLKDLVNVRAGRITSRNLLLPVTPTFAAIGQKWVLYALDQQETISSETSPGTKFIYVLEGELHMMVSQQHCHLTAGASIIVPPNTWHDFTAKDSCKFLQITE</sequence>
<keyword evidence="3" id="KW-1185">Reference proteome</keyword>
<dbReference type="EMBL" id="JACJIP010000026">
    <property type="protein sequence ID" value="MBA9087141.1"/>
    <property type="molecule type" value="Genomic_DNA"/>
</dbReference>
<organism evidence="2 3">
    <name type="scientific">Fontibacillus solani</name>
    <dbReference type="NCBI Taxonomy" id="1572857"/>
    <lineage>
        <taxon>Bacteria</taxon>
        <taxon>Bacillati</taxon>
        <taxon>Bacillota</taxon>
        <taxon>Bacilli</taxon>
        <taxon>Bacillales</taxon>
        <taxon>Paenibacillaceae</taxon>
        <taxon>Fontibacillus</taxon>
    </lineage>
</organism>
<protein>
    <submittedName>
        <fullName evidence="2">Quercetin dioxygenase-like cupin family protein</fullName>
    </submittedName>
</protein>
<evidence type="ECO:0000313" key="3">
    <source>
        <dbReference type="Proteomes" id="UP000567067"/>
    </source>
</evidence>
<comment type="caution">
    <text evidence="2">The sequence shown here is derived from an EMBL/GenBank/DDBJ whole genome shotgun (WGS) entry which is preliminary data.</text>
</comment>
<accession>A0A7W3XT13</accession>
<feature type="domain" description="Cupin type-2" evidence="1">
    <location>
        <begin position="47"/>
        <end position="108"/>
    </location>
</feature>
<dbReference type="SUPFAM" id="SSF51182">
    <property type="entry name" value="RmlC-like cupins"/>
    <property type="match status" value="1"/>
</dbReference>
<evidence type="ECO:0000313" key="2">
    <source>
        <dbReference type="EMBL" id="MBA9087141.1"/>
    </source>
</evidence>
<dbReference type="InterPro" id="IPR013096">
    <property type="entry name" value="Cupin_2"/>
</dbReference>
<dbReference type="Proteomes" id="UP000567067">
    <property type="component" value="Unassembled WGS sequence"/>
</dbReference>
<proteinExistence type="predicted"/>
<dbReference type="AlphaFoldDB" id="A0A7W3XT13"/>
<dbReference type="Pfam" id="PF07883">
    <property type="entry name" value="Cupin_2"/>
    <property type="match status" value="1"/>
</dbReference>
<evidence type="ECO:0000259" key="1">
    <source>
        <dbReference type="Pfam" id="PF07883"/>
    </source>
</evidence>
<dbReference type="Gene3D" id="2.60.120.10">
    <property type="entry name" value="Jelly Rolls"/>
    <property type="match status" value="1"/>
</dbReference>
<dbReference type="GO" id="GO:0051213">
    <property type="term" value="F:dioxygenase activity"/>
    <property type="evidence" value="ECO:0007669"/>
    <property type="project" value="UniProtKB-KW"/>
</dbReference>
<keyword evidence="2" id="KW-0560">Oxidoreductase</keyword>
<reference evidence="2 3" key="1">
    <citation type="submission" date="2020-08" db="EMBL/GenBank/DDBJ databases">
        <title>Genomic Encyclopedia of Type Strains, Phase III (KMG-III): the genomes of soil and plant-associated and newly described type strains.</title>
        <authorList>
            <person name="Whitman W."/>
        </authorList>
    </citation>
    <scope>NUCLEOTIDE SEQUENCE [LARGE SCALE GENOMIC DNA]</scope>
    <source>
        <strain evidence="2 3">CECT 8693</strain>
    </source>
</reference>
<dbReference type="InterPro" id="IPR014710">
    <property type="entry name" value="RmlC-like_jellyroll"/>
</dbReference>
<name>A0A7W3XT13_9BACL</name>
<dbReference type="InterPro" id="IPR011051">
    <property type="entry name" value="RmlC_Cupin_sf"/>
</dbReference>
<dbReference type="RefSeq" id="WP_182537832.1">
    <property type="nucleotide sequence ID" value="NZ_JACJIP010000026.1"/>
</dbReference>
<keyword evidence="2" id="KW-0223">Dioxygenase</keyword>